<dbReference type="InterPro" id="IPR027417">
    <property type="entry name" value="P-loop_NTPase"/>
</dbReference>
<dbReference type="SMART" id="SM00175">
    <property type="entry name" value="RAB"/>
    <property type="match status" value="1"/>
</dbReference>
<proteinExistence type="predicted"/>
<dbReference type="Proteomes" id="UP000031668">
    <property type="component" value="Unassembled WGS sequence"/>
</dbReference>
<dbReference type="AlphaFoldDB" id="A0A0C2I9E7"/>
<dbReference type="PROSITE" id="PS51420">
    <property type="entry name" value="RHO"/>
    <property type="match status" value="1"/>
</dbReference>
<dbReference type="GO" id="GO:0005525">
    <property type="term" value="F:GTP binding"/>
    <property type="evidence" value="ECO:0007669"/>
    <property type="project" value="UniProtKB-KW"/>
</dbReference>
<evidence type="ECO:0000313" key="4">
    <source>
        <dbReference type="Proteomes" id="UP000031668"/>
    </source>
</evidence>
<dbReference type="GO" id="GO:0016020">
    <property type="term" value="C:membrane"/>
    <property type="evidence" value="ECO:0007669"/>
    <property type="project" value="InterPro"/>
</dbReference>
<dbReference type="NCBIfam" id="TIGR00231">
    <property type="entry name" value="small_GTP"/>
    <property type="match status" value="1"/>
</dbReference>
<dbReference type="SMART" id="SM00173">
    <property type="entry name" value="RAS"/>
    <property type="match status" value="1"/>
</dbReference>
<dbReference type="InterPro" id="IPR020849">
    <property type="entry name" value="Small_GTPase_Ras-type"/>
</dbReference>
<dbReference type="PROSITE" id="PS51419">
    <property type="entry name" value="RAB"/>
    <property type="match status" value="1"/>
</dbReference>
<dbReference type="OMA" id="QFMYNEY"/>
<keyword evidence="4" id="KW-1185">Reference proteome</keyword>
<organism evidence="3 4">
    <name type="scientific">Thelohanellus kitauei</name>
    <name type="common">Myxosporean</name>
    <dbReference type="NCBI Taxonomy" id="669202"/>
    <lineage>
        <taxon>Eukaryota</taxon>
        <taxon>Metazoa</taxon>
        <taxon>Cnidaria</taxon>
        <taxon>Myxozoa</taxon>
        <taxon>Myxosporea</taxon>
        <taxon>Bivalvulida</taxon>
        <taxon>Platysporina</taxon>
        <taxon>Myxobolidae</taxon>
        <taxon>Thelohanellus</taxon>
    </lineage>
</organism>
<dbReference type="GO" id="GO:0007165">
    <property type="term" value="P:signal transduction"/>
    <property type="evidence" value="ECO:0007669"/>
    <property type="project" value="InterPro"/>
</dbReference>
<name>A0A0C2I9E7_THEKT</name>
<evidence type="ECO:0000313" key="3">
    <source>
        <dbReference type="EMBL" id="KII61893.1"/>
    </source>
</evidence>
<evidence type="ECO:0000256" key="2">
    <source>
        <dbReference type="ARBA" id="ARBA00023134"/>
    </source>
</evidence>
<dbReference type="InterPro" id="IPR001806">
    <property type="entry name" value="Small_GTPase"/>
</dbReference>
<keyword evidence="2" id="KW-0342">GTP-binding</keyword>
<dbReference type="FunFam" id="3.40.50.300:FF:001447">
    <property type="entry name" value="Ras-related protein Rab-1B"/>
    <property type="match status" value="1"/>
</dbReference>
<dbReference type="EMBL" id="JWZT01005185">
    <property type="protein sequence ID" value="KII61893.1"/>
    <property type="molecule type" value="Genomic_DNA"/>
</dbReference>
<sequence>MSKAGSSTDAFRVMLLGNGGVGKTCITLKFTYDEFEEPYNPSRHDLYSKNVEKDGKTYTILIVDTAGQESYARITDVQIRESDYFLLIFALNNLESFNYCKELRDYVQRLKEPEGPVRMALVGNKVDLVQANPKTREVTKAQAVALAEQWNVRFNHIKIPYVETSAKANININEIFMSALDEILKHTVATETKEKPKKVKKKGLCSIL</sequence>
<dbReference type="Gene3D" id="3.40.50.300">
    <property type="entry name" value="P-loop containing nucleotide triphosphate hydrolases"/>
    <property type="match status" value="1"/>
</dbReference>
<comment type="caution">
    <text evidence="3">The sequence shown here is derived from an EMBL/GenBank/DDBJ whole genome shotgun (WGS) entry which is preliminary data.</text>
</comment>
<keyword evidence="1" id="KW-0547">Nucleotide-binding</keyword>
<dbReference type="SUPFAM" id="SSF52540">
    <property type="entry name" value="P-loop containing nucleoside triphosphate hydrolases"/>
    <property type="match status" value="1"/>
</dbReference>
<dbReference type="InterPro" id="IPR005225">
    <property type="entry name" value="Small_GTP-bd"/>
</dbReference>
<dbReference type="PROSITE" id="PS51421">
    <property type="entry name" value="RAS"/>
    <property type="match status" value="1"/>
</dbReference>
<dbReference type="PANTHER" id="PTHR24070">
    <property type="entry name" value="RAS, DI-RAS, AND RHEB FAMILY MEMBERS OF SMALL GTPASE SUPERFAMILY"/>
    <property type="match status" value="1"/>
</dbReference>
<dbReference type="PRINTS" id="PR00449">
    <property type="entry name" value="RASTRNSFRMNG"/>
</dbReference>
<dbReference type="Pfam" id="PF00071">
    <property type="entry name" value="Ras"/>
    <property type="match status" value="1"/>
</dbReference>
<accession>A0A0C2I9E7</accession>
<protein>
    <submittedName>
        <fullName evidence="3">Ras-related protein Ral-B</fullName>
    </submittedName>
</protein>
<dbReference type="GO" id="GO:0003924">
    <property type="term" value="F:GTPase activity"/>
    <property type="evidence" value="ECO:0007669"/>
    <property type="project" value="InterPro"/>
</dbReference>
<dbReference type="SMART" id="SM00174">
    <property type="entry name" value="RHO"/>
    <property type="match status" value="1"/>
</dbReference>
<gene>
    <name evidence="3" type="ORF">RF11_01675</name>
</gene>
<dbReference type="OrthoDB" id="5976022at2759"/>
<evidence type="ECO:0000256" key="1">
    <source>
        <dbReference type="ARBA" id="ARBA00022741"/>
    </source>
</evidence>
<reference evidence="3 4" key="1">
    <citation type="journal article" date="2014" name="Genome Biol. Evol.">
        <title>The genome of the myxosporean Thelohanellus kitauei shows adaptations to nutrient acquisition within its fish host.</title>
        <authorList>
            <person name="Yang Y."/>
            <person name="Xiong J."/>
            <person name="Zhou Z."/>
            <person name="Huo F."/>
            <person name="Miao W."/>
            <person name="Ran C."/>
            <person name="Liu Y."/>
            <person name="Zhang J."/>
            <person name="Feng J."/>
            <person name="Wang M."/>
            <person name="Wang M."/>
            <person name="Wang L."/>
            <person name="Yao B."/>
        </authorList>
    </citation>
    <scope>NUCLEOTIDE SEQUENCE [LARGE SCALE GENOMIC DNA]</scope>
    <source>
        <strain evidence="3">Wuqing</strain>
    </source>
</reference>